<proteinExistence type="predicted"/>
<protein>
    <submittedName>
        <fullName evidence="9">ABC transporter permease</fullName>
    </submittedName>
</protein>
<dbReference type="Pfam" id="PF02687">
    <property type="entry name" value="FtsX"/>
    <property type="match status" value="2"/>
</dbReference>
<dbReference type="Proteomes" id="UP000593875">
    <property type="component" value="Chromosome"/>
</dbReference>
<dbReference type="InterPro" id="IPR050250">
    <property type="entry name" value="Macrolide_Exporter_MacB"/>
</dbReference>
<dbReference type="GO" id="GO:0022857">
    <property type="term" value="F:transmembrane transporter activity"/>
    <property type="evidence" value="ECO:0007669"/>
    <property type="project" value="TreeGrafter"/>
</dbReference>
<evidence type="ECO:0000256" key="5">
    <source>
        <dbReference type="ARBA" id="ARBA00023136"/>
    </source>
</evidence>
<feature type="transmembrane region" description="Helical" evidence="6">
    <location>
        <begin position="429"/>
        <end position="455"/>
    </location>
</feature>
<name>A0A7L9U1Y5_9BURK</name>
<reference evidence="9 10" key="1">
    <citation type="submission" date="2020-10" db="EMBL/GenBank/DDBJ databases">
        <title>Genome sequencing of Massilia sp. LPB0304.</title>
        <authorList>
            <person name="Kim J."/>
        </authorList>
    </citation>
    <scope>NUCLEOTIDE SEQUENCE [LARGE SCALE GENOMIC DNA]</scope>
    <source>
        <strain evidence="9 10">LPB0304</strain>
    </source>
</reference>
<dbReference type="GO" id="GO:0005886">
    <property type="term" value="C:plasma membrane"/>
    <property type="evidence" value="ECO:0007669"/>
    <property type="project" value="UniProtKB-SubCell"/>
</dbReference>
<feature type="domain" description="ABC3 transporter permease C-terminal" evidence="7">
    <location>
        <begin position="682"/>
        <end position="794"/>
    </location>
</feature>
<evidence type="ECO:0000313" key="9">
    <source>
        <dbReference type="EMBL" id="QOL48215.1"/>
    </source>
</evidence>
<gene>
    <name evidence="9" type="ORF">LPB04_14595</name>
</gene>
<keyword evidence="4 6" id="KW-1133">Transmembrane helix</keyword>
<dbReference type="Pfam" id="PF12704">
    <property type="entry name" value="MacB_PCD"/>
    <property type="match status" value="2"/>
</dbReference>
<sequence length="801" mass="86124">MRARDFRIGWRQLLQEPGYSAVTVLGLAVACAACFLLLGFVAYCLNYNSHVPDGERVYVVKQRINFFPRPDWNTRATLSLRDTALASGAVEQASIARQVQQPLRAGDQLHEVRMFAVDPDFGPIFGIVPLSGDLKAALTRPDGLALTRETALRLFGQAEVVGRTVGVGQELLQVLAVLPDLPANTTVRWQALGSPLSRALKPEDRNLHPSDQERGQIFLKLRPGADSVRLTALLQDAVEASPVNQRFRTGPMGRSLTGHGVDIRLAAMPDAYFDADLASGRDKRNYGQRDSTLALAGVALLILALAMTNWINLATVRTLRRQREIGMRKVLGASAARVAGQFLAESVLVALLATSVGILLAWLLQPLFADLVDRKLEGFFTPGRLALALGLGVLAGLAAGAYPAWTALRVHASTVLAGRDSSSETTTNLWLRRALTVLQFATAMALAGVTVAVGWQTWYATSADPGFDPAGLTLLEMPLAKDEQVQGFVRAVARVPGIEGAAVSAEAIGRDANKITGGFATPGGQEMPMEIKRVSPEFFDLYRIRPVAGRLFSAERDQPKARVALLNMAAVRALGYRTAEEVVGKLPFAAGPDGFDLTIVGVAPDVRHQSMRERPGPIVYFLTDSDGVVTVRSSLDQQTLAHAIGPTWRQYFPNGMMYMKSAASIFGDSYRQDLRMVKILGAASLVALALAAFGIYVLSAYTVQRSRREIVIRKLYGASNGAIARRLGREFGLTVAVAGLIGLPAAALAIRTYLDGFAEHAPLGQWPLVAAVALALLAALAATARHTAVAMRMSPVQALRS</sequence>
<feature type="transmembrane region" description="Helical" evidence="6">
    <location>
        <begin position="21"/>
        <end position="43"/>
    </location>
</feature>
<dbReference type="RefSeq" id="WP_193685261.1">
    <property type="nucleotide sequence ID" value="NZ_CP062941.1"/>
</dbReference>
<feature type="domain" description="ABC3 transporter permease C-terminal" evidence="7">
    <location>
        <begin position="298"/>
        <end position="410"/>
    </location>
</feature>
<evidence type="ECO:0000313" key="10">
    <source>
        <dbReference type="Proteomes" id="UP000593875"/>
    </source>
</evidence>
<keyword evidence="10" id="KW-1185">Reference proteome</keyword>
<evidence type="ECO:0000256" key="2">
    <source>
        <dbReference type="ARBA" id="ARBA00022475"/>
    </source>
</evidence>
<evidence type="ECO:0000259" key="7">
    <source>
        <dbReference type="Pfam" id="PF02687"/>
    </source>
</evidence>
<dbReference type="EMBL" id="CP062941">
    <property type="protein sequence ID" value="QOL48215.1"/>
    <property type="molecule type" value="Genomic_DNA"/>
</dbReference>
<dbReference type="PANTHER" id="PTHR30572">
    <property type="entry name" value="MEMBRANE COMPONENT OF TRANSPORTER-RELATED"/>
    <property type="match status" value="1"/>
</dbReference>
<dbReference type="InterPro" id="IPR003838">
    <property type="entry name" value="ABC3_permease_C"/>
</dbReference>
<dbReference type="InterPro" id="IPR025857">
    <property type="entry name" value="MacB_PCD"/>
</dbReference>
<evidence type="ECO:0000256" key="3">
    <source>
        <dbReference type="ARBA" id="ARBA00022692"/>
    </source>
</evidence>
<feature type="transmembrane region" description="Helical" evidence="6">
    <location>
        <begin position="293"/>
        <end position="313"/>
    </location>
</feature>
<feature type="transmembrane region" description="Helical" evidence="6">
    <location>
        <begin position="347"/>
        <end position="365"/>
    </location>
</feature>
<feature type="domain" description="MacB-like periplasmic core" evidence="8">
    <location>
        <begin position="20"/>
        <end position="235"/>
    </location>
</feature>
<dbReference type="KEGG" id="mlir:LPB04_14595"/>
<evidence type="ECO:0000259" key="8">
    <source>
        <dbReference type="Pfam" id="PF12704"/>
    </source>
</evidence>
<feature type="transmembrane region" description="Helical" evidence="6">
    <location>
        <begin position="385"/>
        <end position="408"/>
    </location>
</feature>
<organism evidence="9 10">
    <name type="scientific">Massilia litorea</name>
    <dbReference type="NCBI Taxonomy" id="2769491"/>
    <lineage>
        <taxon>Bacteria</taxon>
        <taxon>Pseudomonadati</taxon>
        <taxon>Pseudomonadota</taxon>
        <taxon>Betaproteobacteria</taxon>
        <taxon>Burkholderiales</taxon>
        <taxon>Oxalobacteraceae</taxon>
        <taxon>Telluria group</taxon>
        <taxon>Massilia</taxon>
    </lineage>
</organism>
<keyword evidence="2" id="KW-1003">Cell membrane</keyword>
<keyword evidence="3 6" id="KW-0812">Transmembrane</keyword>
<feature type="transmembrane region" description="Helical" evidence="6">
    <location>
        <begin position="679"/>
        <end position="703"/>
    </location>
</feature>
<feature type="transmembrane region" description="Helical" evidence="6">
    <location>
        <begin position="766"/>
        <end position="784"/>
    </location>
</feature>
<keyword evidence="5 6" id="KW-0472">Membrane</keyword>
<evidence type="ECO:0000256" key="1">
    <source>
        <dbReference type="ARBA" id="ARBA00004651"/>
    </source>
</evidence>
<accession>A0A7L9U1Y5</accession>
<dbReference type="PANTHER" id="PTHR30572:SF18">
    <property type="entry name" value="ABC-TYPE MACROLIDE FAMILY EXPORT SYSTEM PERMEASE COMPONENT 2"/>
    <property type="match status" value="1"/>
</dbReference>
<evidence type="ECO:0000256" key="4">
    <source>
        <dbReference type="ARBA" id="ARBA00022989"/>
    </source>
</evidence>
<feature type="domain" description="MacB-like periplasmic core" evidence="8">
    <location>
        <begin position="482"/>
        <end position="620"/>
    </location>
</feature>
<comment type="subcellular location">
    <subcellularLocation>
        <location evidence="1">Cell membrane</location>
        <topology evidence="1">Multi-pass membrane protein</topology>
    </subcellularLocation>
</comment>
<dbReference type="PROSITE" id="PS51257">
    <property type="entry name" value="PROKAR_LIPOPROTEIN"/>
    <property type="match status" value="1"/>
</dbReference>
<feature type="transmembrane region" description="Helical" evidence="6">
    <location>
        <begin position="731"/>
        <end position="754"/>
    </location>
</feature>
<evidence type="ECO:0000256" key="6">
    <source>
        <dbReference type="SAM" id="Phobius"/>
    </source>
</evidence>
<dbReference type="AlphaFoldDB" id="A0A7L9U1Y5"/>